<comment type="caution">
    <text evidence="1">The sequence shown here is derived from an EMBL/GenBank/DDBJ whole genome shotgun (WGS) entry which is preliminary data.</text>
</comment>
<evidence type="ECO:0000313" key="1">
    <source>
        <dbReference type="EMBL" id="MBW0480137.1"/>
    </source>
</evidence>
<gene>
    <name evidence="1" type="ORF">O181_019852</name>
</gene>
<sequence>MRQLNPKQKELLCEWKITASLQEISKPLYERFTQGSTFLESSSWAMNQQNLGVVDLDNRLIEIQAFLVVNETENEFLGLQVTLIKLIDVGASEYAFPVSCS</sequence>
<evidence type="ECO:0000313" key="2">
    <source>
        <dbReference type="Proteomes" id="UP000765509"/>
    </source>
</evidence>
<dbReference type="Proteomes" id="UP000765509">
    <property type="component" value="Unassembled WGS sequence"/>
</dbReference>
<keyword evidence="2" id="KW-1185">Reference proteome</keyword>
<organism evidence="1 2">
    <name type="scientific">Austropuccinia psidii MF-1</name>
    <dbReference type="NCBI Taxonomy" id="1389203"/>
    <lineage>
        <taxon>Eukaryota</taxon>
        <taxon>Fungi</taxon>
        <taxon>Dikarya</taxon>
        <taxon>Basidiomycota</taxon>
        <taxon>Pucciniomycotina</taxon>
        <taxon>Pucciniomycetes</taxon>
        <taxon>Pucciniales</taxon>
        <taxon>Sphaerophragmiaceae</taxon>
        <taxon>Austropuccinia</taxon>
    </lineage>
</organism>
<proteinExistence type="predicted"/>
<dbReference type="AlphaFoldDB" id="A0A9Q3CCE0"/>
<name>A0A9Q3CCE0_9BASI</name>
<protein>
    <submittedName>
        <fullName evidence="1">Uncharacterized protein</fullName>
    </submittedName>
</protein>
<dbReference type="EMBL" id="AVOT02005853">
    <property type="protein sequence ID" value="MBW0480137.1"/>
    <property type="molecule type" value="Genomic_DNA"/>
</dbReference>
<reference evidence="1" key="1">
    <citation type="submission" date="2021-03" db="EMBL/GenBank/DDBJ databases">
        <title>Draft genome sequence of rust myrtle Austropuccinia psidii MF-1, a brazilian biotype.</title>
        <authorList>
            <person name="Quecine M.C."/>
            <person name="Pachon D.M.R."/>
            <person name="Bonatelli M.L."/>
            <person name="Correr F.H."/>
            <person name="Franceschini L.M."/>
            <person name="Leite T.F."/>
            <person name="Margarido G.R.A."/>
            <person name="Almeida C.A."/>
            <person name="Ferrarezi J.A."/>
            <person name="Labate C.A."/>
        </authorList>
    </citation>
    <scope>NUCLEOTIDE SEQUENCE</scope>
    <source>
        <strain evidence="1">MF-1</strain>
    </source>
</reference>
<accession>A0A9Q3CCE0</accession>